<accession>A0ACC2VDS6</accession>
<dbReference type="EMBL" id="JASBWR010000084">
    <property type="protein sequence ID" value="KAJ9097555.1"/>
    <property type="molecule type" value="Genomic_DNA"/>
</dbReference>
<dbReference type="Proteomes" id="UP001241377">
    <property type="component" value="Unassembled WGS sequence"/>
</dbReference>
<proteinExistence type="predicted"/>
<reference evidence="1" key="1">
    <citation type="submission" date="2023-04" db="EMBL/GenBank/DDBJ databases">
        <title>Draft Genome sequencing of Naganishia species isolated from polar environments using Oxford Nanopore Technology.</title>
        <authorList>
            <person name="Leo P."/>
            <person name="Venkateswaran K."/>
        </authorList>
    </citation>
    <scope>NUCLEOTIDE SEQUENCE</scope>
    <source>
        <strain evidence="1">MNA-CCFEE 5261</strain>
    </source>
</reference>
<organism evidence="1 2">
    <name type="scientific">Naganishia cerealis</name>
    <dbReference type="NCBI Taxonomy" id="610337"/>
    <lineage>
        <taxon>Eukaryota</taxon>
        <taxon>Fungi</taxon>
        <taxon>Dikarya</taxon>
        <taxon>Basidiomycota</taxon>
        <taxon>Agaricomycotina</taxon>
        <taxon>Tremellomycetes</taxon>
        <taxon>Filobasidiales</taxon>
        <taxon>Filobasidiaceae</taxon>
        <taxon>Naganishia</taxon>
    </lineage>
</organism>
<gene>
    <name evidence="1" type="ORF">QFC19_006729</name>
</gene>
<evidence type="ECO:0000313" key="1">
    <source>
        <dbReference type="EMBL" id="KAJ9097555.1"/>
    </source>
</evidence>
<name>A0ACC2VDS6_9TREE</name>
<sequence>MLYGDSAFQDKYGHKDEATGNDLANMVIICSVRYSPLLAFRPPDLEDYLKSPLRLHVLGSFLQYEMLPDHFIDDFEFEHNAEQYEEARVVRDILHKGDGMNTIDKWQVGSAIVTWNAMREIMPVDAWMTY</sequence>
<evidence type="ECO:0000313" key="2">
    <source>
        <dbReference type="Proteomes" id="UP001241377"/>
    </source>
</evidence>
<keyword evidence="2" id="KW-1185">Reference proteome</keyword>
<protein>
    <submittedName>
        <fullName evidence="1">Uncharacterized protein</fullName>
    </submittedName>
</protein>
<comment type="caution">
    <text evidence="1">The sequence shown here is derived from an EMBL/GenBank/DDBJ whole genome shotgun (WGS) entry which is preliminary data.</text>
</comment>